<feature type="domain" description="Solute-binding protein family 5" evidence="5">
    <location>
        <begin position="82"/>
        <end position="428"/>
    </location>
</feature>
<dbReference type="PATRIC" id="fig|742737.3.peg.3988"/>
<protein>
    <recommendedName>
        <fullName evidence="5">Solute-binding protein family 5 domain-containing protein</fullName>
    </recommendedName>
</protein>
<dbReference type="InterPro" id="IPR030678">
    <property type="entry name" value="Peptide/Ni-bd"/>
</dbReference>
<organism evidence="6 7">
    <name type="scientific">Hungatella hathewayi WAL-18680</name>
    <dbReference type="NCBI Taxonomy" id="742737"/>
    <lineage>
        <taxon>Bacteria</taxon>
        <taxon>Bacillati</taxon>
        <taxon>Bacillota</taxon>
        <taxon>Clostridia</taxon>
        <taxon>Lachnospirales</taxon>
        <taxon>Lachnospiraceae</taxon>
        <taxon>Hungatella</taxon>
    </lineage>
</organism>
<dbReference type="Gene3D" id="3.40.190.10">
    <property type="entry name" value="Periplasmic binding protein-like II"/>
    <property type="match status" value="1"/>
</dbReference>
<dbReference type="PIRSF" id="PIRSF002741">
    <property type="entry name" value="MppA"/>
    <property type="match status" value="1"/>
</dbReference>
<dbReference type="HOGENOM" id="CLU_017028_7_3_9"/>
<feature type="signal peptide" evidence="4">
    <location>
        <begin position="1"/>
        <end position="21"/>
    </location>
</feature>
<evidence type="ECO:0000256" key="4">
    <source>
        <dbReference type="SAM" id="SignalP"/>
    </source>
</evidence>
<keyword evidence="2" id="KW-0813">Transport</keyword>
<keyword evidence="3 4" id="KW-0732">Signal</keyword>
<sequence length="512" mass="56174">MKKLVTMILCISLMVSLVACGSGGTDTAGPTKEVSENKTTLTVSIPTDPGTFYPYYMLSGVGRALYTPVYESLFIYGEDTTPEACLVDSYEIDDDGMGITLNLLHGVLFHDGTEMKANDVIFSINCLRDSNWATNIGDINMDASYAVDDYTVYLKYNSVQGPLLYMLCNVYVISESYMSSINEDDWTYNCIGTGSYKWGEYSAGSEYHLAKFEGYRDEKSLEEIIIKIIPESSVQAIELETGSVDLAMGISWGDIASYLEDESNGFTATYGAAIASFAMTASLASSPMDDPNVRLAFAHSINLDSVNSVVFSGQATPATNIYAYGIDAWKEADNQHSYNPEYAKQLLKEAGYADGVTIDLYALNTTVGSQAAEIIVGSCAEAGITVNVISCDSSTLLSYMTTGAPGFYLQTLYTNGDPYLMLNSFVSSFYAEYLGYKNDDEYANVASMYTDALSIIDSEARNEVYREIMQCAYDRCYTISLADLSDVGVHSKSLKGFWMGGPAYHYEDCYWE</sequence>
<dbReference type="InterPro" id="IPR039424">
    <property type="entry name" value="SBP_5"/>
</dbReference>
<feature type="chain" id="PRO_5038856914" description="Solute-binding protein family 5 domain-containing protein" evidence="4">
    <location>
        <begin position="22"/>
        <end position="512"/>
    </location>
</feature>
<proteinExistence type="inferred from homology"/>
<dbReference type="GO" id="GO:0043190">
    <property type="term" value="C:ATP-binding cassette (ABC) transporter complex"/>
    <property type="evidence" value="ECO:0007669"/>
    <property type="project" value="InterPro"/>
</dbReference>
<keyword evidence="7" id="KW-1185">Reference proteome</keyword>
<dbReference type="GO" id="GO:1904680">
    <property type="term" value="F:peptide transmembrane transporter activity"/>
    <property type="evidence" value="ECO:0007669"/>
    <property type="project" value="TreeGrafter"/>
</dbReference>
<comment type="similarity">
    <text evidence="1">Belongs to the bacterial solute-binding protein 5 family.</text>
</comment>
<gene>
    <name evidence="6" type="ORF">HMPREF9473_04002</name>
</gene>
<dbReference type="OrthoDB" id="9772924at2"/>
<dbReference type="InterPro" id="IPR000914">
    <property type="entry name" value="SBP_5_dom"/>
</dbReference>
<evidence type="ECO:0000313" key="7">
    <source>
        <dbReference type="Proteomes" id="UP000005384"/>
    </source>
</evidence>
<dbReference type="Gene3D" id="3.10.105.10">
    <property type="entry name" value="Dipeptide-binding Protein, Domain 3"/>
    <property type="match status" value="1"/>
</dbReference>
<dbReference type="PROSITE" id="PS51257">
    <property type="entry name" value="PROKAR_LIPOPROTEIN"/>
    <property type="match status" value="1"/>
</dbReference>
<dbReference type="Pfam" id="PF00496">
    <property type="entry name" value="SBP_bac_5"/>
    <property type="match status" value="1"/>
</dbReference>
<dbReference type="GO" id="GO:0015833">
    <property type="term" value="P:peptide transport"/>
    <property type="evidence" value="ECO:0007669"/>
    <property type="project" value="TreeGrafter"/>
</dbReference>
<dbReference type="Gene3D" id="3.90.76.10">
    <property type="entry name" value="Dipeptide-binding Protein, Domain 1"/>
    <property type="match status" value="1"/>
</dbReference>
<evidence type="ECO:0000313" key="6">
    <source>
        <dbReference type="EMBL" id="EHI58003.1"/>
    </source>
</evidence>
<dbReference type="PANTHER" id="PTHR30290:SF9">
    <property type="entry name" value="OLIGOPEPTIDE-BINDING PROTEIN APPA"/>
    <property type="match status" value="1"/>
</dbReference>
<evidence type="ECO:0000256" key="1">
    <source>
        <dbReference type="ARBA" id="ARBA00005695"/>
    </source>
</evidence>
<dbReference type="RefSeq" id="WP_006781993.1">
    <property type="nucleotide sequence ID" value="NZ_CP040506.1"/>
</dbReference>
<evidence type="ECO:0000259" key="5">
    <source>
        <dbReference type="Pfam" id="PF00496"/>
    </source>
</evidence>
<dbReference type="Proteomes" id="UP000005384">
    <property type="component" value="Unassembled WGS sequence"/>
</dbReference>
<dbReference type="CDD" id="cd00995">
    <property type="entry name" value="PBP2_NikA_DppA_OppA_like"/>
    <property type="match status" value="1"/>
</dbReference>
<name>G5IKH4_9FIRM</name>
<comment type="caution">
    <text evidence="6">The sequence shown here is derived from an EMBL/GenBank/DDBJ whole genome shotgun (WGS) entry which is preliminary data.</text>
</comment>
<accession>G5IKH4</accession>
<evidence type="ECO:0000256" key="3">
    <source>
        <dbReference type="ARBA" id="ARBA00022729"/>
    </source>
</evidence>
<dbReference type="AlphaFoldDB" id="G5IKH4"/>
<dbReference type="SUPFAM" id="SSF53850">
    <property type="entry name" value="Periplasmic binding protein-like II"/>
    <property type="match status" value="1"/>
</dbReference>
<dbReference type="EMBL" id="ADLN01000111">
    <property type="protein sequence ID" value="EHI58003.1"/>
    <property type="molecule type" value="Genomic_DNA"/>
</dbReference>
<evidence type="ECO:0000256" key="2">
    <source>
        <dbReference type="ARBA" id="ARBA00022448"/>
    </source>
</evidence>
<dbReference type="GO" id="GO:0042597">
    <property type="term" value="C:periplasmic space"/>
    <property type="evidence" value="ECO:0007669"/>
    <property type="project" value="UniProtKB-ARBA"/>
</dbReference>
<reference evidence="6 7" key="1">
    <citation type="submission" date="2011-08" db="EMBL/GenBank/DDBJ databases">
        <title>The Genome Sequence of Clostridium hathewayi WAL-18680.</title>
        <authorList>
            <consortium name="The Broad Institute Genome Sequencing Platform"/>
            <person name="Earl A."/>
            <person name="Ward D."/>
            <person name="Feldgarden M."/>
            <person name="Gevers D."/>
            <person name="Finegold S.M."/>
            <person name="Summanen P.H."/>
            <person name="Molitoris D.R."/>
            <person name="Song M."/>
            <person name="Daigneault M."/>
            <person name="Allen-Vercoe E."/>
            <person name="Young S.K."/>
            <person name="Zeng Q."/>
            <person name="Gargeya S."/>
            <person name="Fitzgerald M."/>
            <person name="Haas B."/>
            <person name="Abouelleil A."/>
            <person name="Alvarado L."/>
            <person name="Arachchi H.M."/>
            <person name="Berlin A."/>
            <person name="Brown A."/>
            <person name="Chapman S.B."/>
            <person name="Chen Z."/>
            <person name="Dunbar C."/>
            <person name="Freedman E."/>
            <person name="Gearin G."/>
            <person name="Gellesch M."/>
            <person name="Goldberg J."/>
            <person name="Griggs A."/>
            <person name="Gujja S."/>
            <person name="Heiman D."/>
            <person name="Howarth C."/>
            <person name="Larson L."/>
            <person name="Lui A."/>
            <person name="MacDonald P.J.P."/>
            <person name="Montmayeur A."/>
            <person name="Murphy C."/>
            <person name="Neiman D."/>
            <person name="Pearson M."/>
            <person name="Priest M."/>
            <person name="Roberts A."/>
            <person name="Saif S."/>
            <person name="Shea T."/>
            <person name="Shenoy N."/>
            <person name="Sisk P."/>
            <person name="Stolte C."/>
            <person name="Sykes S."/>
            <person name="Wortman J."/>
            <person name="Nusbaum C."/>
            <person name="Birren B."/>
        </authorList>
    </citation>
    <scope>NUCLEOTIDE SEQUENCE [LARGE SCALE GENOMIC DNA]</scope>
    <source>
        <strain evidence="6 7">WAL-18680</strain>
    </source>
</reference>
<dbReference type="PANTHER" id="PTHR30290">
    <property type="entry name" value="PERIPLASMIC BINDING COMPONENT OF ABC TRANSPORTER"/>
    <property type="match status" value="1"/>
</dbReference>